<feature type="non-terminal residue" evidence="3">
    <location>
        <position position="1"/>
    </location>
</feature>
<dbReference type="AlphaFoldDB" id="A0AAN7G535"/>
<evidence type="ECO:0000256" key="1">
    <source>
        <dbReference type="SAM" id="MobiDB-lite"/>
    </source>
</evidence>
<organism evidence="3 4">
    <name type="scientific">Quercus rubra</name>
    <name type="common">Northern red oak</name>
    <name type="synonym">Quercus borealis</name>
    <dbReference type="NCBI Taxonomy" id="3512"/>
    <lineage>
        <taxon>Eukaryota</taxon>
        <taxon>Viridiplantae</taxon>
        <taxon>Streptophyta</taxon>
        <taxon>Embryophyta</taxon>
        <taxon>Tracheophyta</taxon>
        <taxon>Spermatophyta</taxon>
        <taxon>Magnoliopsida</taxon>
        <taxon>eudicotyledons</taxon>
        <taxon>Gunneridae</taxon>
        <taxon>Pentapetalae</taxon>
        <taxon>rosids</taxon>
        <taxon>fabids</taxon>
        <taxon>Fagales</taxon>
        <taxon>Fagaceae</taxon>
        <taxon>Quercus</taxon>
    </lineage>
</organism>
<evidence type="ECO:0000313" key="4">
    <source>
        <dbReference type="Proteomes" id="UP001324115"/>
    </source>
</evidence>
<dbReference type="Proteomes" id="UP001324115">
    <property type="component" value="Unassembled WGS sequence"/>
</dbReference>
<gene>
    <name evidence="3" type="ORF">RGQ29_011390</name>
</gene>
<feature type="domain" description="Transposase (putative) gypsy type" evidence="2">
    <location>
        <begin position="74"/>
        <end position="117"/>
    </location>
</feature>
<protein>
    <recommendedName>
        <fullName evidence="2">Transposase (putative) gypsy type domain-containing protein</fullName>
    </recommendedName>
</protein>
<dbReference type="InterPro" id="IPR007321">
    <property type="entry name" value="Transposase_28"/>
</dbReference>
<evidence type="ECO:0000313" key="3">
    <source>
        <dbReference type="EMBL" id="KAK4602329.1"/>
    </source>
</evidence>
<name>A0AAN7G535_QUERU</name>
<reference evidence="3 4" key="1">
    <citation type="journal article" date="2023" name="G3 (Bethesda)">
        <title>A haplotype-resolved chromosome-scale genome for Quercus rubra L. provides insights into the genetics of adaptive traits for red oak species.</title>
        <authorList>
            <person name="Kapoor B."/>
            <person name="Jenkins J."/>
            <person name="Schmutz J."/>
            <person name="Zhebentyayeva T."/>
            <person name="Kuelheim C."/>
            <person name="Coggeshall M."/>
            <person name="Heim C."/>
            <person name="Lasky J.R."/>
            <person name="Leites L."/>
            <person name="Islam-Faridi N."/>
            <person name="Romero-Severson J."/>
            <person name="DeLeo V.L."/>
            <person name="Lucas S.M."/>
            <person name="Lazic D."/>
            <person name="Gailing O."/>
            <person name="Carlson J."/>
            <person name="Staton M."/>
        </authorList>
    </citation>
    <scope>NUCLEOTIDE SEQUENCE [LARGE SCALE GENOMIC DNA]</scope>
    <source>
        <strain evidence="3">Pseudo-F2</strain>
    </source>
</reference>
<comment type="caution">
    <text evidence="3">The sequence shown here is derived from an EMBL/GenBank/DDBJ whole genome shotgun (WGS) entry which is preliminary data.</text>
</comment>
<dbReference type="Pfam" id="PF04195">
    <property type="entry name" value="Transposase_28"/>
    <property type="match status" value="1"/>
</dbReference>
<feature type="compositionally biased region" description="Basic and acidic residues" evidence="1">
    <location>
        <begin position="1"/>
        <end position="15"/>
    </location>
</feature>
<keyword evidence="4" id="KW-1185">Reference proteome</keyword>
<dbReference type="EMBL" id="JAXUIC010000002">
    <property type="protein sequence ID" value="KAK4602329.1"/>
    <property type="molecule type" value="Genomic_DNA"/>
</dbReference>
<accession>A0AAN7G535</accession>
<feature type="region of interest" description="Disordered" evidence="1">
    <location>
        <begin position="1"/>
        <end position="21"/>
    </location>
</feature>
<evidence type="ECO:0000259" key="2">
    <source>
        <dbReference type="Pfam" id="PF04195"/>
    </source>
</evidence>
<proteinExistence type="predicted"/>
<sequence>KQRAMSEVRSSELEKGLSSSNDPVKVEEDIVASSPWEIKAFHTLGEVCGLDIKTLSRFRDRFQLPERVKGGVLLRAAFLCRLRFPIHPFIMELLGHFNIALEQLKPNSWRIVISYIKIWLAATEGNMIKVNELTYLYHLKKSKEYGYYELVP</sequence>